<accession>A0ABU8TCZ1</accession>
<organism evidence="2 3">
    <name type="scientific">Pseudonocardia spirodelae</name>
    <dbReference type="NCBI Taxonomy" id="3133431"/>
    <lineage>
        <taxon>Bacteria</taxon>
        <taxon>Bacillati</taxon>
        <taxon>Actinomycetota</taxon>
        <taxon>Actinomycetes</taxon>
        <taxon>Pseudonocardiales</taxon>
        <taxon>Pseudonocardiaceae</taxon>
        <taxon>Pseudonocardia</taxon>
    </lineage>
</organism>
<name>A0ABU8TCZ1_9PSEU</name>
<reference evidence="2 3" key="1">
    <citation type="submission" date="2024-03" db="EMBL/GenBank/DDBJ databases">
        <title>Draft genome sequence of Pseudonocardia sp. DW16-2.</title>
        <authorList>
            <person name="Duangmal K."/>
        </authorList>
    </citation>
    <scope>NUCLEOTIDE SEQUENCE [LARGE SCALE GENOMIC DNA]</scope>
    <source>
        <strain evidence="2 3">DW16-2</strain>
    </source>
</reference>
<dbReference type="Proteomes" id="UP001364211">
    <property type="component" value="Unassembled WGS sequence"/>
</dbReference>
<feature type="region of interest" description="Disordered" evidence="1">
    <location>
        <begin position="1"/>
        <end position="32"/>
    </location>
</feature>
<evidence type="ECO:0000256" key="1">
    <source>
        <dbReference type="SAM" id="MobiDB-lite"/>
    </source>
</evidence>
<dbReference type="RefSeq" id="WP_340294608.1">
    <property type="nucleotide sequence ID" value="NZ_JBBJUP010000024.1"/>
</dbReference>
<protein>
    <recommendedName>
        <fullName evidence="4">ATP/GTP-binding protein</fullName>
    </recommendedName>
</protein>
<comment type="caution">
    <text evidence="2">The sequence shown here is derived from an EMBL/GenBank/DDBJ whole genome shotgun (WGS) entry which is preliminary data.</text>
</comment>
<evidence type="ECO:0000313" key="2">
    <source>
        <dbReference type="EMBL" id="MEJ8281833.1"/>
    </source>
</evidence>
<evidence type="ECO:0008006" key="4">
    <source>
        <dbReference type="Google" id="ProtNLM"/>
    </source>
</evidence>
<sequence>MARGRGRRPRPSERGRGRPVAPPLGGGIITGVESGRDGEWFVRHVPGGSTVKHYRCPGCDQVLPSGTPHVVTWPADDHGGVEDRRHWHRPCWNARDRRRAGFRRH</sequence>
<proteinExistence type="predicted"/>
<gene>
    <name evidence="2" type="ORF">WJX68_23060</name>
</gene>
<keyword evidence="3" id="KW-1185">Reference proteome</keyword>
<dbReference type="EMBL" id="JBBJUP010000024">
    <property type="protein sequence ID" value="MEJ8281833.1"/>
    <property type="molecule type" value="Genomic_DNA"/>
</dbReference>
<evidence type="ECO:0000313" key="3">
    <source>
        <dbReference type="Proteomes" id="UP001364211"/>
    </source>
</evidence>